<dbReference type="SUPFAM" id="SSF52317">
    <property type="entry name" value="Class I glutamine amidotransferase-like"/>
    <property type="match status" value="1"/>
</dbReference>
<dbReference type="GO" id="GO:0005524">
    <property type="term" value="F:ATP binding"/>
    <property type="evidence" value="ECO:0007669"/>
    <property type="project" value="UniProtKB-UniRule"/>
</dbReference>
<dbReference type="InterPro" id="IPR029062">
    <property type="entry name" value="Class_I_gatase-like"/>
</dbReference>
<evidence type="ECO:0000256" key="3">
    <source>
        <dbReference type="ARBA" id="ARBA00022741"/>
    </source>
</evidence>
<accession>A0ABD4T698</accession>
<evidence type="ECO:0000313" key="10">
    <source>
        <dbReference type="EMBL" id="MCM1984151.1"/>
    </source>
</evidence>
<sequence>MTVIIAGERSGVGKTTITLALLAGLERRGLRVQSFKVGPDYIDPMFHTAVTQRPCRTLDPVLTSEAYVQDCVARHLADCSYGLIEGVMGLFDGALGDRDWASTAQIAKLLNLPVVLVIDCGKLSRSVAALVHGYRTFDPELTLAGVILNHVSSHRHQELLKQALAPLGVPILGILGRHEPVQIPDRYLGLVPTEELQQFAAIQSQLADLGDRCLDWLQLLPLLKTNPCPVKISPPPKAAKGHVRIAIARDSAFNFYYPENLEALQAAGAELIFWSPLSDPLPDQIHGLVFGGGFPELFAAPLAANQLARSGVLAAIRRGVPTYAECGGLMYLCHALTPFEGESFPMVGAIPNEVQMQKKLSLGYRQIQPTAQAWLVQPGDTLIGHEFHHSQMLIQHSQPLYQVWSVSQPYLESWGEGWGDANLQASYVHLHWGAHPEIAARFVHRCCQWRDSRD</sequence>
<comment type="miscellaneous">
    <text evidence="7">The a and c carboxylates of cobyrinate are activated for nucleophilic attack via formation of a phosphorylated intermediate by ATP. CbiA catalyzes first the amidation of the c-carboxylate, and then that of the a-carboxylate.</text>
</comment>
<evidence type="ECO:0000256" key="1">
    <source>
        <dbReference type="ARBA" id="ARBA00001946"/>
    </source>
</evidence>
<feature type="active site" description="Nucleophile" evidence="7">
    <location>
        <position position="326"/>
    </location>
</feature>
<dbReference type="NCBIfam" id="NF002204">
    <property type="entry name" value="PRK01077.1"/>
    <property type="match status" value="1"/>
</dbReference>
<dbReference type="Pfam" id="PF07685">
    <property type="entry name" value="GATase_3"/>
    <property type="match status" value="1"/>
</dbReference>
<feature type="domain" description="CobQ/CobB/MinD/ParA nucleotide binding" evidence="8">
    <location>
        <begin position="3"/>
        <end position="181"/>
    </location>
</feature>
<protein>
    <recommendedName>
        <fullName evidence="7">Cobyrinate a,c-diamide synthase</fullName>
        <ecNumber evidence="7">6.3.5.11</ecNumber>
    </recommendedName>
    <alternativeName>
        <fullName evidence="7">Cobyrinic acid a,c-diamide synthetase</fullName>
    </alternativeName>
</protein>
<comment type="domain">
    <text evidence="7">Comprises of two domains. The C-terminal domain contains the binding site for glutamine and catalyzes the hydrolysis of this substrate to glutamate and ammonia. The N-terminal domain is anticipated to bind ATP and cobyrinate and catalyzes the ultimate synthesis of the diamide product. The ammonia produced via the glutaminase domain is probably translocated to the adjacent domain via a molecular tunnel, where it reacts with an activated intermediate.</text>
</comment>
<dbReference type="HAMAP" id="MF_00027">
    <property type="entry name" value="CobB_CbiA"/>
    <property type="match status" value="1"/>
</dbReference>
<dbReference type="CDD" id="cd05388">
    <property type="entry name" value="CobB_N"/>
    <property type="match status" value="1"/>
</dbReference>
<comment type="similarity">
    <text evidence="7">Belongs to the CobB/CbiA family.</text>
</comment>
<dbReference type="EC" id="6.3.5.11" evidence="7"/>
<dbReference type="RefSeq" id="WP_166275806.1">
    <property type="nucleotide sequence ID" value="NZ_JTHE03000088.1"/>
</dbReference>
<comment type="pathway">
    <text evidence="7">Cofactor biosynthesis; adenosylcobalamin biosynthesis; cob(II)yrinate a,c-diamide from sirohydrochlorin (anaerobic route): step 10/10.</text>
</comment>
<dbReference type="Pfam" id="PF01656">
    <property type="entry name" value="CbiA"/>
    <property type="match status" value="1"/>
</dbReference>
<dbReference type="GO" id="GO:0009236">
    <property type="term" value="P:cobalamin biosynthetic process"/>
    <property type="evidence" value="ECO:0007669"/>
    <property type="project" value="UniProtKB-UniRule"/>
</dbReference>
<dbReference type="PANTHER" id="PTHR43873">
    <property type="entry name" value="COBYRINATE A,C-DIAMIDE SYNTHASE"/>
    <property type="match status" value="1"/>
</dbReference>
<comment type="catalytic activity">
    <reaction evidence="7">
        <text>cob(II)yrinate + 2 L-glutamine + 2 ATP + 2 H2O = cob(II)yrinate a,c diamide + 2 L-glutamate + 2 ADP + 2 phosphate + 2 H(+)</text>
        <dbReference type="Rhea" id="RHEA:26289"/>
        <dbReference type="ChEBI" id="CHEBI:15377"/>
        <dbReference type="ChEBI" id="CHEBI:15378"/>
        <dbReference type="ChEBI" id="CHEBI:29985"/>
        <dbReference type="ChEBI" id="CHEBI:30616"/>
        <dbReference type="ChEBI" id="CHEBI:43474"/>
        <dbReference type="ChEBI" id="CHEBI:58359"/>
        <dbReference type="ChEBI" id="CHEBI:58537"/>
        <dbReference type="ChEBI" id="CHEBI:58894"/>
        <dbReference type="ChEBI" id="CHEBI:456216"/>
        <dbReference type="EC" id="6.3.5.11"/>
    </reaction>
</comment>
<evidence type="ECO:0000256" key="7">
    <source>
        <dbReference type="HAMAP-Rule" id="MF_00027"/>
    </source>
</evidence>
<keyword evidence="3 7" id="KW-0547">Nucleotide-binding</keyword>
<keyword evidence="11" id="KW-1185">Reference proteome</keyword>
<dbReference type="InterPro" id="IPR002586">
    <property type="entry name" value="CobQ/CobB/MinD/ParA_Nub-bd_dom"/>
</dbReference>
<evidence type="ECO:0000259" key="9">
    <source>
        <dbReference type="Pfam" id="PF07685"/>
    </source>
</evidence>
<evidence type="ECO:0000313" key="11">
    <source>
        <dbReference type="Proteomes" id="UP000031561"/>
    </source>
</evidence>
<dbReference type="Proteomes" id="UP000031561">
    <property type="component" value="Unassembled WGS sequence"/>
</dbReference>
<dbReference type="EMBL" id="JTHE03000088">
    <property type="protein sequence ID" value="MCM1984151.1"/>
    <property type="molecule type" value="Genomic_DNA"/>
</dbReference>
<evidence type="ECO:0000256" key="2">
    <source>
        <dbReference type="ARBA" id="ARBA00022598"/>
    </source>
</evidence>
<keyword evidence="6 7" id="KW-0315">Glutamine amidotransferase</keyword>
<proteinExistence type="inferred from homology"/>
<dbReference type="AlphaFoldDB" id="A0ABD4T698"/>
<dbReference type="Gene3D" id="3.40.50.880">
    <property type="match status" value="1"/>
</dbReference>
<dbReference type="InterPro" id="IPR011698">
    <property type="entry name" value="GATase_3"/>
</dbReference>
<keyword evidence="7" id="KW-0169">Cobalamin biosynthesis</keyword>
<feature type="domain" description="CobB/CobQ-like glutamine amidotransferase" evidence="9">
    <location>
        <begin position="244"/>
        <end position="435"/>
    </location>
</feature>
<gene>
    <name evidence="7" type="primary">cbiA</name>
    <name evidence="10" type="ORF">QQ91_0015105</name>
</gene>
<dbReference type="Gene3D" id="3.40.50.300">
    <property type="entry name" value="P-loop containing nucleotide triphosphate hydrolases"/>
    <property type="match status" value="2"/>
</dbReference>
<dbReference type="PANTHER" id="PTHR43873:SF1">
    <property type="entry name" value="COBYRINATE A,C-DIAMIDE SYNTHASE"/>
    <property type="match status" value="1"/>
</dbReference>
<organism evidence="10 11">
    <name type="scientific">Lyngbya confervoides BDU141951</name>
    <dbReference type="NCBI Taxonomy" id="1574623"/>
    <lineage>
        <taxon>Bacteria</taxon>
        <taxon>Bacillati</taxon>
        <taxon>Cyanobacteriota</taxon>
        <taxon>Cyanophyceae</taxon>
        <taxon>Oscillatoriophycideae</taxon>
        <taxon>Oscillatoriales</taxon>
        <taxon>Microcoleaceae</taxon>
        <taxon>Lyngbya</taxon>
    </lineage>
</organism>
<evidence type="ECO:0000256" key="6">
    <source>
        <dbReference type="ARBA" id="ARBA00022962"/>
    </source>
</evidence>
<dbReference type="SUPFAM" id="SSF52540">
    <property type="entry name" value="P-loop containing nucleoside triphosphate hydrolases"/>
    <property type="match status" value="1"/>
</dbReference>
<dbReference type="PROSITE" id="PS51274">
    <property type="entry name" value="GATASE_COBBQ"/>
    <property type="match status" value="1"/>
</dbReference>
<evidence type="ECO:0000256" key="4">
    <source>
        <dbReference type="ARBA" id="ARBA00022840"/>
    </source>
</evidence>
<comment type="cofactor">
    <cofactor evidence="1 7">
        <name>Mg(2+)</name>
        <dbReference type="ChEBI" id="CHEBI:18420"/>
    </cofactor>
</comment>
<name>A0ABD4T698_9CYAN</name>
<keyword evidence="5 7" id="KW-0460">Magnesium</keyword>
<dbReference type="NCBIfam" id="TIGR00379">
    <property type="entry name" value="cobB"/>
    <property type="match status" value="1"/>
</dbReference>
<keyword evidence="4 7" id="KW-0067">ATP-binding</keyword>
<comment type="function">
    <text evidence="7">Catalyzes the ATP-dependent amidation of the two carboxylate groups at positions a and c of cobyrinate, using either L-glutamine or ammonia as the nitrogen source.</text>
</comment>
<evidence type="ECO:0000256" key="5">
    <source>
        <dbReference type="ARBA" id="ARBA00022842"/>
    </source>
</evidence>
<dbReference type="InterPro" id="IPR004484">
    <property type="entry name" value="CbiA/CobB_synth"/>
</dbReference>
<evidence type="ECO:0000259" key="8">
    <source>
        <dbReference type="Pfam" id="PF01656"/>
    </source>
</evidence>
<dbReference type="CDD" id="cd03130">
    <property type="entry name" value="GATase1_CobB"/>
    <property type="match status" value="1"/>
</dbReference>
<keyword evidence="2 7" id="KW-0436">Ligase</keyword>
<feature type="site" description="Increases nucleophilicity of active site Cys" evidence="7">
    <location>
        <position position="429"/>
    </location>
</feature>
<dbReference type="InterPro" id="IPR027417">
    <property type="entry name" value="P-loop_NTPase"/>
</dbReference>
<comment type="caution">
    <text evidence="10">The sequence shown here is derived from an EMBL/GenBank/DDBJ whole genome shotgun (WGS) entry which is preliminary data.</text>
</comment>
<dbReference type="GO" id="GO:0042242">
    <property type="term" value="F:cobyrinic acid a,c-diamide synthase activity"/>
    <property type="evidence" value="ECO:0007669"/>
    <property type="project" value="UniProtKB-UniRule"/>
</dbReference>
<reference evidence="10 11" key="1">
    <citation type="journal article" date="2015" name="Genome Announc.">
        <title>Draft Genome Sequence of Filamentous Marine Cyanobacterium Lyngbya confervoides Strain BDU141951.</title>
        <authorList>
            <person name="Chandrababunaidu M.M."/>
            <person name="Sen D."/>
            <person name="Tripathy S."/>
        </authorList>
    </citation>
    <scope>NUCLEOTIDE SEQUENCE [LARGE SCALE GENOMIC DNA]</scope>
    <source>
        <strain evidence="10 11">BDU141951</strain>
    </source>
</reference>